<evidence type="ECO:0000256" key="7">
    <source>
        <dbReference type="ARBA" id="ARBA00023002"/>
    </source>
</evidence>
<dbReference type="EMBL" id="JAUJYO010000007">
    <property type="protein sequence ID" value="KAK1311733.1"/>
    <property type="molecule type" value="Genomic_DNA"/>
</dbReference>
<comment type="catalytic activity">
    <reaction evidence="10">
        <text>a ubiquinone + NADH + H(+) = a ubiquinol + NAD(+)</text>
        <dbReference type="Rhea" id="RHEA:23152"/>
        <dbReference type="Rhea" id="RHEA-COMP:9565"/>
        <dbReference type="Rhea" id="RHEA-COMP:9566"/>
        <dbReference type="ChEBI" id="CHEBI:15378"/>
        <dbReference type="ChEBI" id="CHEBI:16389"/>
        <dbReference type="ChEBI" id="CHEBI:17976"/>
        <dbReference type="ChEBI" id="CHEBI:57540"/>
        <dbReference type="ChEBI" id="CHEBI:57945"/>
    </reaction>
</comment>
<comment type="caution">
    <text evidence="14">The sequence shown here is derived from an EMBL/GenBank/DDBJ whole genome shotgun (WGS) entry which is preliminary data.</text>
</comment>
<keyword evidence="5" id="KW-0999">Mitochondrion inner membrane</keyword>
<evidence type="ECO:0000256" key="2">
    <source>
        <dbReference type="ARBA" id="ARBA00005272"/>
    </source>
</evidence>
<dbReference type="InterPro" id="IPR054585">
    <property type="entry name" value="NDH2-like_C"/>
</dbReference>
<comment type="similarity">
    <text evidence="2">Belongs to the NADH dehydrogenase family.</text>
</comment>
<organism evidence="14 15">
    <name type="scientific">Acorus calamus</name>
    <name type="common">Sweet flag</name>
    <dbReference type="NCBI Taxonomy" id="4465"/>
    <lineage>
        <taxon>Eukaryota</taxon>
        <taxon>Viridiplantae</taxon>
        <taxon>Streptophyta</taxon>
        <taxon>Embryophyta</taxon>
        <taxon>Tracheophyta</taxon>
        <taxon>Spermatophyta</taxon>
        <taxon>Magnoliopsida</taxon>
        <taxon>Liliopsida</taxon>
        <taxon>Acoraceae</taxon>
        <taxon>Acorus</taxon>
    </lineage>
</organism>
<dbReference type="InterPro" id="IPR045024">
    <property type="entry name" value="NDH-2"/>
</dbReference>
<dbReference type="SUPFAM" id="SSF51905">
    <property type="entry name" value="FAD/NAD(P)-binding domain"/>
    <property type="match status" value="2"/>
</dbReference>
<dbReference type="EC" id="1.6.5.9" evidence="3"/>
<dbReference type="AlphaFoldDB" id="A0AAV9EFQ2"/>
<dbReference type="GO" id="GO:0005743">
    <property type="term" value="C:mitochondrial inner membrane"/>
    <property type="evidence" value="ECO:0007669"/>
    <property type="project" value="UniProtKB-SubCell"/>
</dbReference>
<feature type="compositionally biased region" description="Low complexity" evidence="11">
    <location>
        <begin position="29"/>
        <end position="45"/>
    </location>
</feature>
<evidence type="ECO:0000259" key="12">
    <source>
        <dbReference type="Pfam" id="PF07992"/>
    </source>
</evidence>
<dbReference type="InterPro" id="IPR023753">
    <property type="entry name" value="FAD/NAD-binding_dom"/>
</dbReference>
<evidence type="ECO:0000256" key="4">
    <source>
        <dbReference type="ARBA" id="ARBA00022630"/>
    </source>
</evidence>
<keyword evidence="5" id="KW-0496">Mitochondrion</keyword>
<dbReference type="PANTHER" id="PTHR43706">
    <property type="entry name" value="NADH DEHYDROGENASE"/>
    <property type="match status" value="1"/>
</dbReference>
<comment type="catalytic activity">
    <reaction evidence="9">
        <text>a quinone + NADH + H(+) = a quinol + NAD(+)</text>
        <dbReference type="Rhea" id="RHEA:46160"/>
        <dbReference type="ChEBI" id="CHEBI:15378"/>
        <dbReference type="ChEBI" id="CHEBI:24646"/>
        <dbReference type="ChEBI" id="CHEBI:57540"/>
        <dbReference type="ChEBI" id="CHEBI:57945"/>
        <dbReference type="ChEBI" id="CHEBI:132124"/>
        <dbReference type="EC" id="1.6.5.9"/>
    </reaction>
</comment>
<name>A0AAV9EFQ2_ACOCL</name>
<evidence type="ECO:0000256" key="8">
    <source>
        <dbReference type="ARBA" id="ARBA00023027"/>
    </source>
</evidence>
<evidence type="ECO:0000256" key="11">
    <source>
        <dbReference type="SAM" id="MobiDB-lite"/>
    </source>
</evidence>
<accession>A0AAV9EFQ2</accession>
<keyword evidence="8" id="KW-0520">NAD</keyword>
<dbReference type="Gene3D" id="3.50.50.100">
    <property type="match status" value="2"/>
</dbReference>
<dbReference type="GO" id="GO:0050136">
    <property type="term" value="F:NADH dehydrogenase (quinone) (non-electrogenic) activity"/>
    <property type="evidence" value="ECO:0007669"/>
    <property type="project" value="UniProtKB-EC"/>
</dbReference>
<reference evidence="14" key="1">
    <citation type="journal article" date="2023" name="Nat. Commun.">
        <title>Diploid and tetraploid genomes of Acorus and the evolution of monocots.</title>
        <authorList>
            <person name="Ma L."/>
            <person name="Liu K.W."/>
            <person name="Li Z."/>
            <person name="Hsiao Y.Y."/>
            <person name="Qi Y."/>
            <person name="Fu T."/>
            <person name="Tang G.D."/>
            <person name="Zhang D."/>
            <person name="Sun W.H."/>
            <person name="Liu D.K."/>
            <person name="Li Y."/>
            <person name="Chen G.Z."/>
            <person name="Liu X.D."/>
            <person name="Liao X.Y."/>
            <person name="Jiang Y.T."/>
            <person name="Yu X."/>
            <person name="Hao Y."/>
            <person name="Huang J."/>
            <person name="Zhao X.W."/>
            <person name="Ke S."/>
            <person name="Chen Y.Y."/>
            <person name="Wu W.L."/>
            <person name="Hsu J.L."/>
            <person name="Lin Y.F."/>
            <person name="Huang M.D."/>
            <person name="Li C.Y."/>
            <person name="Huang L."/>
            <person name="Wang Z.W."/>
            <person name="Zhao X."/>
            <person name="Zhong W.Y."/>
            <person name="Peng D.H."/>
            <person name="Ahmad S."/>
            <person name="Lan S."/>
            <person name="Zhang J.S."/>
            <person name="Tsai W.C."/>
            <person name="Van de Peer Y."/>
            <person name="Liu Z.J."/>
        </authorList>
    </citation>
    <scope>NUCLEOTIDE SEQUENCE</scope>
    <source>
        <strain evidence="14">CP</strain>
    </source>
</reference>
<evidence type="ECO:0000313" key="14">
    <source>
        <dbReference type="EMBL" id="KAK1311733.1"/>
    </source>
</evidence>
<evidence type="ECO:0000259" key="13">
    <source>
        <dbReference type="Pfam" id="PF22366"/>
    </source>
</evidence>
<proteinExistence type="inferred from homology"/>
<comment type="subcellular location">
    <subcellularLocation>
        <location evidence="1">Mitochondrion inner membrane</location>
        <topology evidence="1">Peripheral membrane protein</topology>
    </subcellularLocation>
</comment>
<protein>
    <recommendedName>
        <fullName evidence="3">NADH:ubiquinone reductase (non-electrogenic)</fullName>
        <ecNumber evidence="3">1.6.5.9</ecNumber>
    </recommendedName>
</protein>
<evidence type="ECO:0000256" key="9">
    <source>
        <dbReference type="ARBA" id="ARBA00047599"/>
    </source>
</evidence>
<dbReference type="InterPro" id="IPR036188">
    <property type="entry name" value="FAD/NAD-bd_sf"/>
</dbReference>
<gene>
    <name evidence="14" type="ORF">QJS10_CPA07g01117</name>
</gene>
<evidence type="ECO:0000256" key="10">
    <source>
        <dbReference type="ARBA" id="ARBA00049010"/>
    </source>
</evidence>
<evidence type="ECO:0000313" key="15">
    <source>
        <dbReference type="Proteomes" id="UP001180020"/>
    </source>
</evidence>
<feature type="region of interest" description="Disordered" evidence="11">
    <location>
        <begin position="19"/>
        <end position="54"/>
    </location>
</feature>
<evidence type="ECO:0000256" key="6">
    <source>
        <dbReference type="ARBA" id="ARBA00022827"/>
    </source>
</evidence>
<reference evidence="14" key="2">
    <citation type="submission" date="2023-06" db="EMBL/GenBank/DDBJ databases">
        <authorList>
            <person name="Ma L."/>
            <person name="Liu K.-W."/>
            <person name="Li Z."/>
            <person name="Hsiao Y.-Y."/>
            <person name="Qi Y."/>
            <person name="Fu T."/>
            <person name="Tang G."/>
            <person name="Zhang D."/>
            <person name="Sun W.-H."/>
            <person name="Liu D.-K."/>
            <person name="Li Y."/>
            <person name="Chen G.-Z."/>
            <person name="Liu X.-D."/>
            <person name="Liao X.-Y."/>
            <person name="Jiang Y.-T."/>
            <person name="Yu X."/>
            <person name="Hao Y."/>
            <person name="Huang J."/>
            <person name="Zhao X.-W."/>
            <person name="Ke S."/>
            <person name="Chen Y.-Y."/>
            <person name="Wu W.-L."/>
            <person name="Hsu J.-L."/>
            <person name="Lin Y.-F."/>
            <person name="Huang M.-D."/>
            <person name="Li C.-Y."/>
            <person name="Huang L."/>
            <person name="Wang Z.-W."/>
            <person name="Zhao X."/>
            <person name="Zhong W.-Y."/>
            <person name="Peng D.-H."/>
            <person name="Ahmad S."/>
            <person name="Lan S."/>
            <person name="Zhang J.-S."/>
            <person name="Tsai W.-C."/>
            <person name="Van De Peer Y."/>
            <person name="Liu Z.-J."/>
        </authorList>
    </citation>
    <scope>NUCLEOTIDE SEQUENCE</scope>
    <source>
        <strain evidence="14">CP</strain>
        <tissue evidence="14">Leaves</tissue>
    </source>
</reference>
<evidence type="ECO:0000256" key="3">
    <source>
        <dbReference type="ARBA" id="ARBA00012637"/>
    </source>
</evidence>
<dbReference type="Pfam" id="PF07992">
    <property type="entry name" value="Pyr_redox_2"/>
    <property type="match status" value="1"/>
</dbReference>
<keyword evidence="4" id="KW-0285">Flavoprotein</keyword>
<keyword evidence="5" id="KW-0472">Membrane</keyword>
<feature type="domain" description="FAD/NAD(P)-binding" evidence="12">
    <location>
        <begin position="59"/>
        <end position="477"/>
    </location>
</feature>
<evidence type="ECO:0000256" key="1">
    <source>
        <dbReference type="ARBA" id="ARBA00004637"/>
    </source>
</evidence>
<feature type="domain" description="External alternative NADH-ubiquinone oxidoreductase-like C-terminal" evidence="13">
    <location>
        <begin position="511"/>
        <end position="577"/>
    </location>
</feature>
<keyword evidence="7" id="KW-0560">Oxidoreductase</keyword>
<keyword evidence="6" id="KW-0274">FAD</keyword>
<dbReference type="Pfam" id="PF22366">
    <property type="entry name" value="NDH2_C"/>
    <property type="match status" value="1"/>
</dbReference>
<evidence type="ECO:0000256" key="5">
    <source>
        <dbReference type="ARBA" id="ARBA00022792"/>
    </source>
</evidence>
<dbReference type="PANTHER" id="PTHR43706:SF13">
    <property type="entry name" value="NADH DEHYDROGENASE-RELATED"/>
    <property type="match status" value="1"/>
</dbReference>
<dbReference type="Proteomes" id="UP001180020">
    <property type="component" value="Unassembled WGS sequence"/>
</dbReference>
<sequence length="581" mass="63603">MAPSPWLFNLTRTLLKSHRTPTSPTLTALPRLFSSTSPPLRLSPPEAGLGPTGAGEKPRVVVLGSGWAGCRLMKGIDTSVYDVVCVSPRNLMVFTPLLASTCVGTLEFRSVAEPIARIQPSISRDPGSYFFLARCKAVDTDDHTETSSPEPNLQSVEFANSEASPMIPFQILDILRDRLEDGNPPLQAKETTLPPSQFSLKNAQQAAFNPSSTPCPNEEKTKSRVGKAWLHCETVTDGGNPSNLEPWNFKVSYDKLVIASGAEASTFGTQGVKKHAIFLREVAHAQEIRRKLLLNLMLSDVPGISDAEKSRLLHCVVVGGGPTGVEFSGELSDFIIRDVHQRYSHVKDFIHVTLIEANEILSSFDVRLRQYATNHLTKSGVWLVRGIVKDVQPEKIILNDGTEVPFGLLVWSTGVGPSPFISSLQFPKSPGGRIGVDEWLRVPAAQDVFSIGDCSGFLESTGKPTLRALAQVAERQGKYLAGLLNRIGKAGGGHANSSKDMELGDPFVYKHLGSMATVGRYKALVDLRQSKEAKGLSLAGFVSWFIWRSAYLTRVVSWRNRFYVAINWATTFVFGRDLSRI</sequence>
<keyword evidence="15" id="KW-1185">Reference proteome</keyword>